<evidence type="ECO:0000256" key="5">
    <source>
        <dbReference type="ARBA" id="ARBA00023030"/>
    </source>
</evidence>
<evidence type="ECO:0000256" key="7">
    <source>
        <dbReference type="ARBA" id="ARBA00023180"/>
    </source>
</evidence>
<evidence type="ECO:0000256" key="4">
    <source>
        <dbReference type="ARBA" id="ARBA00022729"/>
    </source>
</evidence>
<name>A0AAV7SAP8_PLEWA</name>
<evidence type="ECO:0000256" key="2">
    <source>
        <dbReference type="ARBA" id="ARBA00006656"/>
    </source>
</evidence>
<keyword evidence="6" id="KW-1015">Disulfide bond</keyword>
<keyword evidence="4 9" id="KW-0732">Signal</keyword>
<dbReference type="GO" id="GO:0005615">
    <property type="term" value="C:extracellular space"/>
    <property type="evidence" value="ECO:0007669"/>
    <property type="project" value="TreeGrafter"/>
</dbReference>
<dbReference type="InterPro" id="IPR029034">
    <property type="entry name" value="Cystine-knot_cytokine"/>
</dbReference>
<evidence type="ECO:0000256" key="9">
    <source>
        <dbReference type="SAM" id="SignalP"/>
    </source>
</evidence>
<dbReference type="InterPro" id="IPR001839">
    <property type="entry name" value="TGF-b_C"/>
</dbReference>
<dbReference type="SUPFAM" id="SSF57501">
    <property type="entry name" value="Cystine-knot cytokines"/>
    <property type="match status" value="1"/>
</dbReference>
<protein>
    <recommendedName>
        <fullName evidence="10">TGF-beta family profile domain-containing protein</fullName>
    </recommendedName>
</protein>
<dbReference type="EMBL" id="JANPWB010000008">
    <property type="protein sequence ID" value="KAJ1160303.1"/>
    <property type="molecule type" value="Genomic_DNA"/>
</dbReference>
<dbReference type="Gene3D" id="2.10.90.10">
    <property type="entry name" value="Cystine-knot cytokines"/>
    <property type="match status" value="1"/>
</dbReference>
<dbReference type="FunFam" id="2.10.90.10:FF:000005">
    <property type="entry name" value="Inhibin beta A chain"/>
    <property type="match status" value="1"/>
</dbReference>
<dbReference type="InterPro" id="IPR015615">
    <property type="entry name" value="TGF-beta-rel"/>
</dbReference>
<dbReference type="InterPro" id="IPR017948">
    <property type="entry name" value="TGFb_CS"/>
</dbReference>
<evidence type="ECO:0000256" key="8">
    <source>
        <dbReference type="RuleBase" id="RU000354"/>
    </source>
</evidence>
<evidence type="ECO:0000256" key="1">
    <source>
        <dbReference type="ARBA" id="ARBA00004613"/>
    </source>
</evidence>
<feature type="chain" id="PRO_5043384035" description="TGF-beta family profile domain-containing protein" evidence="9">
    <location>
        <begin position="26"/>
        <end position="360"/>
    </location>
</feature>
<gene>
    <name evidence="11" type="ORF">NDU88_000805</name>
</gene>
<dbReference type="PANTHER" id="PTHR11848:SF6">
    <property type="entry name" value="INHIBIN BETA E CHAIN"/>
    <property type="match status" value="1"/>
</dbReference>
<dbReference type="Proteomes" id="UP001066276">
    <property type="component" value="Chromosome 4_2"/>
</dbReference>
<feature type="domain" description="TGF-beta family profile" evidence="10">
    <location>
        <begin position="236"/>
        <end position="360"/>
    </location>
</feature>
<keyword evidence="7" id="KW-0325">Glycoprotein</keyword>
<comment type="similarity">
    <text evidence="2 8">Belongs to the TGF-beta family.</text>
</comment>
<dbReference type="Pfam" id="PF00019">
    <property type="entry name" value="TGF_beta"/>
    <property type="match status" value="1"/>
</dbReference>
<evidence type="ECO:0000259" key="10">
    <source>
        <dbReference type="PROSITE" id="PS51362"/>
    </source>
</evidence>
<dbReference type="AlphaFoldDB" id="A0AAV7SAP8"/>
<accession>A0AAV7SAP8</accession>
<reference evidence="11" key="1">
    <citation type="journal article" date="2022" name="bioRxiv">
        <title>Sequencing and chromosome-scale assembly of the giantPleurodeles waltlgenome.</title>
        <authorList>
            <person name="Brown T."/>
            <person name="Elewa A."/>
            <person name="Iarovenko S."/>
            <person name="Subramanian E."/>
            <person name="Araus A.J."/>
            <person name="Petzold A."/>
            <person name="Susuki M."/>
            <person name="Suzuki K.-i.T."/>
            <person name="Hayashi T."/>
            <person name="Toyoda A."/>
            <person name="Oliveira C."/>
            <person name="Osipova E."/>
            <person name="Leigh N.D."/>
            <person name="Simon A."/>
            <person name="Yun M.H."/>
        </authorList>
    </citation>
    <scope>NUCLEOTIDE SEQUENCE</scope>
    <source>
        <strain evidence="11">20211129_DDA</strain>
        <tissue evidence="11">Liver</tissue>
    </source>
</reference>
<keyword evidence="3" id="KW-0964">Secreted</keyword>
<dbReference type="PROSITE" id="PS51362">
    <property type="entry name" value="TGF_BETA_2"/>
    <property type="match status" value="1"/>
</dbReference>
<dbReference type="SMART" id="SM00204">
    <property type="entry name" value="TGFB"/>
    <property type="match status" value="1"/>
</dbReference>
<feature type="signal peptide" evidence="9">
    <location>
        <begin position="1"/>
        <end position="25"/>
    </location>
</feature>
<evidence type="ECO:0000313" key="11">
    <source>
        <dbReference type="EMBL" id="KAJ1160303.1"/>
    </source>
</evidence>
<evidence type="ECO:0000256" key="3">
    <source>
        <dbReference type="ARBA" id="ARBA00022525"/>
    </source>
</evidence>
<proteinExistence type="inferred from homology"/>
<comment type="subcellular location">
    <subcellularLocation>
        <location evidence="1">Secreted</location>
    </subcellularLocation>
</comment>
<dbReference type="Gene3D" id="2.60.120.970">
    <property type="match status" value="1"/>
</dbReference>
<dbReference type="GO" id="GO:0008083">
    <property type="term" value="F:growth factor activity"/>
    <property type="evidence" value="ECO:0007669"/>
    <property type="project" value="UniProtKB-KW"/>
</dbReference>
<dbReference type="PROSITE" id="PS00250">
    <property type="entry name" value="TGF_BETA_1"/>
    <property type="match status" value="1"/>
</dbReference>
<organism evidence="11 12">
    <name type="scientific">Pleurodeles waltl</name>
    <name type="common">Iberian ribbed newt</name>
    <dbReference type="NCBI Taxonomy" id="8319"/>
    <lineage>
        <taxon>Eukaryota</taxon>
        <taxon>Metazoa</taxon>
        <taxon>Chordata</taxon>
        <taxon>Craniata</taxon>
        <taxon>Vertebrata</taxon>
        <taxon>Euteleostomi</taxon>
        <taxon>Amphibia</taxon>
        <taxon>Batrachia</taxon>
        <taxon>Caudata</taxon>
        <taxon>Salamandroidea</taxon>
        <taxon>Salamandridae</taxon>
        <taxon>Pleurodelinae</taxon>
        <taxon>Pleurodeles</taxon>
    </lineage>
</organism>
<evidence type="ECO:0000313" key="12">
    <source>
        <dbReference type="Proteomes" id="UP001066276"/>
    </source>
</evidence>
<keyword evidence="12" id="KW-1185">Reference proteome</keyword>
<keyword evidence="5 8" id="KW-0339">Growth factor</keyword>
<sequence>MAPWSFRSFIHLLALSLIMTSGEEACLDCSSRTAAETERKMLVELAKRTILSKLDLKEQPNFQPAVSRTMLAAALSLHNRQGAAADQTSDKEEEHLKHETLGQTYEIIIFPEADCSNNSGLCLQFQFNLDEEGSAEILQAAVWIFLVSSCNRRSQLTITSYLCQSDCVDHTLVQRMPLTIQRSGWYKVPIVSSKYQFLTRGEKKLRIKMGCKGCMGGLGLPNISGSHRPFIVAEARRLVVHPLAQRSLTCSSDSDMCCRMSFYVNFKEIGWNNWIIKPEGYYMNYCKGQCPISLAGNPGTAASFHTAVYNLIKANNVLASMGSCCVATYLQPLSLLYFDNSTNIIKKDIANMIVERCGCT</sequence>
<dbReference type="GO" id="GO:0005125">
    <property type="term" value="F:cytokine activity"/>
    <property type="evidence" value="ECO:0007669"/>
    <property type="project" value="TreeGrafter"/>
</dbReference>
<comment type="caution">
    <text evidence="11">The sequence shown here is derived from an EMBL/GenBank/DDBJ whole genome shotgun (WGS) entry which is preliminary data.</text>
</comment>
<dbReference type="PANTHER" id="PTHR11848">
    <property type="entry name" value="TGF-BETA FAMILY"/>
    <property type="match status" value="1"/>
</dbReference>
<evidence type="ECO:0000256" key="6">
    <source>
        <dbReference type="ARBA" id="ARBA00023157"/>
    </source>
</evidence>